<sequence length="75" mass="8388">METINHKKLTELGFSKTASKQIIKEAKLIAVTRFEEASNSSSNIVKLSKSPFDNRRLDLAPTSIVEELLGFQISH</sequence>
<dbReference type="PATRIC" id="fig|28037.235.peg.1620"/>
<protein>
    <submittedName>
        <fullName evidence="1">Uncharacterized protein</fullName>
    </submittedName>
</protein>
<organism evidence="1 2">
    <name type="scientific">Streptococcus mitis</name>
    <dbReference type="NCBI Taxonomy" id="28037"/>
    <lineage>
        <taxon>Bacteria</taxon>
        <taxon>Bacillati</taxon>
        <taxon>Bacillota</taxon>
        <taxon>Bacilli</taxon>
        <taxon>Lactobacillales</taxon>
        <taxon>Streptococcaceae</taxon>
        <taxon>Streptococcus</taxon>
        <taxon>Streptococcus mitis group</taxon>
    </lineage>
</organism>
<dbReference type="Pfam" id="PF11372">
    <property type="entry name" value="DUF3173"/>
    <property type="match status" value="1"/>
</dbReference>
<gene>
    <name evidence="1" type="ORF">SMIM3I_00890</name>
</gene>
<dbReference type="InterPro" id="IPR021512">
    <property type="entry name" value="DUF3173"/>
</dbReference>
<dbReference type="EMBL" id="LROU01000120">
    <property type="protein sequence ID" value="KYF34236.1"/>
    <property type="molecule type" value="Genomic_DNA"/>
</dbReference>
<reference evidence="1 2" key="1">
    <citation type="submission" date="2016-01" db="EMBL/GenBank/DDBJ databases">
        <title>Highly variable Streptococcus oralis 1 are common among viridans streptococci isolated from primates.</title>
        <authorList>
            <person name="Denapaite D."/>
            <person name="Rieger M."/>
            <person name="Koendgen S."/>
            <person name="Brueckner R."/>
            <person name="Ochigava I."/>
            <person name="Kappeler P."/>
            <person name="Maetz-Rensing K."/>
            <person name="Leendertz F."/>
        </authorList>
    </citation>
    <scope>NUCLEOTIDE SEQUENCE [LARGE SCALE GENOMIC DNA]</scope>
    <source>
        <strain evidence="1 2">M3-1</strain>
    </source>
</reference>
<evidence type="ECO:0000313" key="2">
    <source>
        <dbReference type="Proteomes" id="UP000075442"/>
    </source>
</evidence>
<dbReference type="AlphaFoldDB" id="A0A150NL92"/>
<accession>A0A150NL92</accession>
<name>A0A150NL92_STRMT</name>
<proteinExistence type="predicted"/>
<dbReference type="Proteomes" id="UP000075442">
    <property type="component" value="Unassembled WGS sequence"/>
</dbReference>
<evidence type="ECO:0000313" key="1">
    <source>
        <dbReference type="EMBL" id="KYF34236.1"/>
    </source>
</evidence>
<comment type="caution">
    <text evidence="1">The sequence shown here is derived from an EMBL/GenBank/DDBJ whole genome shotgun (WGS) entry which is preliminary data.</text>
</comment>